<evidence type="ECO:0008006" key="3">
    <source>
        <dbReference type="Google" id="ProtNLM"/>
    </source>
</evidence>
<dbReference type="AlphaFoldDB" id="A0A9X2R697"/>
<reference evidence="1" key="1">
    <citation type="submission" date="2022-08" db="EMBL/GenBank/DDBJ databases">
        <title>Genomic Encyclopedia of Type Strains, Phase V (KMG-V): Genome sequencing to study the core and pangenomes of soil and plant-associated prokaryotes.</title>
        <authorList>
            <person name="Whitman W."/>
        </authorList>
    </citation>
    <scope>NUCLEOTIDE SEQUENCE</scope>
    <source>
        <strain evidence="1">SP2016B</strain>
    </source>
</reference>
<proteinExistence type="predicted"/>
<dbReference type="InterPro" id="IPR012440">
    <property type="entry name" value="DUF1641"/>
</dbReference>
<evidence type="ECO:0000313" key="1">
    <source>
        <dbReference type="EMBL" id="MCS3864319.1"/>
    </source>
</evidence>
<dbReference type="PANTHER" id="PTHR39180:SF2">
    <property type="entry name" value="DUF1641 DOMAIN-CONTAINING PROTEIN"/>
    <property type="match status" value="1"/>
</dbReference>
<accession>A0A9X2R697</accession>
<sequence>MDDVHTDGAPSLEKRLQDRDTRQTLHRLLDKLDTIEAALDRLDRIEGEVPPLLQTTADVVDDELTRAADRGVVLDERAGEALRLAEKLTELETVEVLSALIDRLDHLDDLADLAEQVPAAATVTVDTIDEALTRAADRGVVVDERAREGLRLLEKLTEPETAAALEHLLDRSDQIDELAALAEKAPDAIATVVDILDAEYARAAAQGYDPERTLRQAFGALSRLGTLFQTDEFEALLHSGVLDPEALEAVGSLGSALVDTQKEAQRGDTPSQGVFGLLGALRDPDVQRAVGFITTFAKKFGGNLRS</sequence>
<dbReference type="PANTHER" id="PTHR39180">
    <property type="match status" value="1"/>
</dbReference>
<protein>
    <recommendedName>
        <fullName evidence="3">DUF1641 domain-containing protein</fullName>
    </recommendedName>
</protein>
<dbReference type="RefSeq" id="WP_259083158.1">
    <property type="nucleotide sequence ID" value="NZ_JANTYZ010000002.1"/>
</dbReference>
<name>A0A9X2R697_9BACT</name>
<dbReference type="Pfam" id="PF07849">
    <property type="entry name" value="DUF1641"/>
    <property type="match status" value="1"/>
</dbReference>
<gene>
    <name evidence="1" type="ORF">GGP82_000865</name>
</gene>
<dbReference type="Proteomes" id="UP001155034">
    <property type="component" value="Unassembled WGS sequence"/>
</dbReference>
<organism evidence="1 2">
    <name type="scientific">Salinibacter ruber</name>
    <dbReference type="NCBI Taxonomy" id="146919"/>
    <lineage>
        <taxon>Bacteria</taxon>
        <taxon>Pseudomonadati</taxon>
        <taxon>Rhodothermota</taxon>
        <taxon>Rhodothermia</taxon>
        <taxon>Rhodothermales</taxon>
        <taxon>Salinibacteraceae</taxon>
        <taxon>Salinibacter</taxon>
    </lineage>
</organism>
<dbReference type="EMBL" id="JANTYZ010000002">
    <property type="protein sequence ID" value="MCS3864319.1"/>
    <property type="molecule type" value="Genomic_DNA"/>
</dbReference>
<comment type="caution">
    <text evidence="1">The sequence shown here is derived from an EMBL/GenBank/DDBJ whole genome shotgun (WGS) entry which is preliminary data.</text>
</comment>
<evidence type="ECO:0000313" key="2">
    <source>
        <dbReference type="Proteomes" id="UP001155034"/>
    </source>
</evidence>